<organism evidence="7 8">
    <name type="scientific">Reichenbachiella agarivorans</name>
    <dbReference type="NCBI Taxonomy" id="2979464"/>
    <lineage>
        <taxon>Bacteria</taxon>
        <taxon>Pseudomonadati</taxon>
        <taxon>Bacteroidota</taxon>
        <taxon>Cytophagia</taxon>
        <taxon>Cytophagales</taxon>
        <taxon>Reichenbachiellaceae</taxon>
        <taxon>Reichenbachiella</taxon>
    </lineage>
</organism>
<comment type="similarity">
    <text evidence="1 4">Belongs to the glycosyl hydrolase 30 family.</text>
</comment>
<evidence type="ECO:0000256" key="4">
    <source>
        <dbReference type="RuleBase" id="RU361188"/>
    </source>
</evidence>
<dbReference type="RefSeq" id="WP_262310122.1">
    <property type="nucleotide sequence ID" value="NZ_CP106679.1"/>
</dbReference>
<evidence type="ECO:0008006" key="9">
    <source>
        <dbReference type="Google" id="ProtNLM"/>
    </source>
</evidence>
<dbReference type="Gene3D" id="2.60.40.1180">
    <property type="entry name" value="Golgi alpha-mannosidase II"/>
    <property type="match status" value="1"/>
</dbReference>
<evidence type="ECO:0000256" key="1">
    <source>
        <dbReference type="ARBA" id="ARBA00005382"/>
    </source>
</evidence>
<evidence type="ECO:0000259" key="5">
    <source>
        <dbReference type="Pfam" id="PF02055"/>
    </source>
</evidence>
<dbReference type="EMBL" id="CP106679">
    <property type="protein sequence ID" value="UXP32687.1"/>
    <property type="molecule type" value="Genomic_DNA"/>
</dbReference>
<name>A0ABY6CQA9_9BACT</name>
<dbReference type="InterPro" id="IPR001139">
    <property type="entry name" value="Glyco_hydro_30"/>
</dbReference>
<evidence type="ECO:0000259" key="6">
    <source>
        <dbReference type="Pfam" id="PF17189"/>
    </source>
</evidence>
<protein>
    <recommendedName>
        <fullName evidence="9">Glucosylceramidase</fullName>
    </recommendedName>
</protein>
<feature type="domain" description="Glycosyl hydrolase family 30 beta sandwich" evidence="6">
    <location>
        <begin position="433"/>
        <end position="492"/>
    </location>
</feature>
<dbReference type="Pfam" id="PF17189">
    <property type="entry name" value="Glyco_hydro_30C"/>
    <property type="match status" value="1"/>
</dbReference>
<evidence type="ECO:0000256" key="3">
    <source>
        <dbReference type="ARBA" id="ARBA00022801"/>
    </source>
</evidence>
<sequence length="495" mass="56155">MKNQLITALVAVSLLGCMPENKKPVVEQNQAENAAIAYSAIGKKVMIYTTASGTKLRLSITGKANFKPVGQPVESEVSVFVNPNKTFQEFIGIGGAITDASAETFAQLSKEMQQEFLTSYYSQAQGIGYSLLRTPIHSCDFSPASYTYVSDEDKELKTFDISHDYKYRIPMIKRALEMAGGELLFYVSPWSPPAFMKDSKDMLQGGKLLPEYRDAWALYYTKFIKAYEKEGMPIWGITIQNEPMASQTWESCIYTAEDERDFLRDHLGPIMEREGLGDKKIVVWDHNRDLINHRAATIFEDPEAAKYAWGIGFHWYETWTGGEPMFDNLDKVQEAYPDKKLLFTEGCVEKFDSAKYQYWPNAERYGGSMINDFNQGTVGWTDWNILLDQTGGPNHVQNFCFSPIHADTRTGELIYTPSFYYIGHFSKFIRPRAKRVSTVSSRSQLLSTSFINEDGSLVTVVMNQSDMEMDYNLYVKSEGIKVTILPHAIQTVVIE</sequence>
<dbReference type="InterPro" id="IPR013780">
    <property type="entry name" value="Glyco_hydro_b"/>
</dbReference>
<dbReference type="Pfam" id="PF02055">
    <property type="entry name" value="Glyco_hydro_30"/>
    <property type="match status" value="1"/>
</dbReference>
<evidence type="ECO:0000256" key="2">
    <source>
        <dbReference type="ARBA" id="ARBA00022729"/>
    </source>
</evidence>
<dbReference type="Proteomes" id="UP001065174">
    <property type="component" value="Chromosome"/>
</dbReference>
<proteinExistence type="inferred from homology"/>
<keyword evidence="4" id="KW-0326">Glycosidase</keyword>
<keyword evidence="2" id="KW-0732">Signal</keyword>
<evidence type="ECO:0000313" key="7">
    <source>
        <dbReference type="EMBL" id="UXP32687.1"/>
    </source>
</evidence>
<dbReference type="PROSITE" id="PS51257">
    <property type="entry name" value="PROKAR_LIPOPROTEIN"/>
    <property type="match status" value="1"/>
</dbReference>
<keyword evidence="8" id="KW-1185">Reference proteome</keyword>
<gene>
    <name evidence="7" type="ORF">N6H18_01745</name>
</gene>
<dbReference type="Gene3D" id="3.20.20.80">
    <property type="entry name" value="Glycosidases"/>
    <property type="match status" value="1"/>
</dbReference>
<evidence type="ECO:0000313" key="8">
    <source>
        <dbReference type="Proteomes" id="UP001065174"/>
    </source>
</evidence>
<feature type="domain" description="Glycosyl hydrolase family 30 TIM-barrel" evidence="5">
    <location>
        <begin position="92"/>
        <end position="429"/>
    </location>
</feature>
<dbReference type="InterPro" id="IPR033453">
    <property type="entry name" value="Glyco_hydro_30_TIM-barrel"/>
</dbReference>
<dbReference type="PANTHER" id="PTHR11069">
    <property type="entry name" value="GLUCOSYLCERAMIDASE"/>
    <property type="match status" value="1"/>
</dbReference>
<dbReference type="PANTHER" id="PTHR11069:SF23">
    <property type="entry name" value="LYSOSOMAL ACID GLUCOSYLCERAMIDASE"/>
    <property type="match status" value="1"/>
</dbReference>
<dbReference type="SUPFAM" id="SSF51445">
    <property type="entry name" value="(Trans)glycosidases"/>
    <property type="match status" value="1"/>
</dbReference>
<dbReference type="InterPro" id="IPR017853">
    <property type="entry name" value="GH"/>
</dbReference>
<accession>A0ABY6CQA9</accession>
<dbReference type="InterPro" id="IPR033452">
    <property type="entry name" value="GH30_C"/>
</dbReference>
<reference evidence="7" key="1">
    <citation type="submission" date="2022-09" db="EMBL/GenBank/DDBJ databases">
        <title>Comparative genomics and taxonomic characterization of three novel marine species of genus Reichenbachiella exhibiting antioxidant and polysaccharide degradation activities.</title>
        <authorList>
            <person name="Muhammad N."/>
            <person name="Lee Y.-J."/>
            <person name="Ko J."/>
            <person name="Kim S.-G."/>
        </authorList>
    </citation>
    <scope>NUCLEOTIDE SEQUENCE</scope>
    <source>
        <strain evidence="7">BKB1-1</strain>
    </source>
</reference>
<keyword evidence="3 4" id="KW-0378">Hydrolase</keyword>
<dbReference type="PRINTS" id="PR00843">
    <property type="entry name" value="GLHYDRLASE30"/>
</dbReference>